<feature type="region of interest" description="Disordered" evidence="1">
    <location>
        <begin position="195"/>
        <end position="296"/>
    </location>
</feature>
<reference evidence="3" key="1">
    <citation type="journal article" date="2018" name="Nat. Microbiol.">
        <title>Leveraging single-cell genomics to expand the fungal tree of life.</title>
        <authorList>
            <person name="Ahrendt S.R."/>
            <person name="Quandt C.A."/>
            <person name="Ciobanu D."/>
            <person name="Clum A."/>
            <person name="Salamov A."/>
            <person name="Andreopoulos B."/>
            <person name="Cheng J.F."/>
            <person name="Woyke T."/>
            <person name="Pelin A."/>
            <person name="Henrissat B."/>
            <person name="Reynolds N.K."/>
            <person name="Benny G.L."/>
            <person name="Smith M.E."/>
            <person name="James T.Y."/>
            <person name="Grigoriev I.V."/>
        </authorList>
    </citation>
    <scope>NUCLEOTIDE SEQUENCE [LARGE SCALE GENOMIC DNA]</scope>
    <source>
        <strain evidence="3">RSA 1356</strain>
    </source>
</reference>
<protein>
    <submittedName>
        <fullName evidence="2">Uncharacterized protein</fullName>
    </submittedName>
</protein>
<feature type="compositionally biased region" description="Polar residues" evidence="1">
    <location>
        <begin position="37"/>
        <end position="57"/>
    </location>
</feature>
<sequence length="395" mass="41009">MVTSAPPPATTVITATTVGARCSSFLSLLRRRPTTGHARSTSVSTVTTKHAASSTPADRTAPVQPSIKPARLGLAARRGLRSLSSPALPTLLLAAAAADKENVPNSPTMAANRVRTPTKPTVMRSPALKRAGTMRGVHDRSRSVSTVSLASLSDVSVPKRGAGYDENAALKSHRVSVASIPEQPEEAAIPPSSFDAKIFGTAPQSSFPPSFPTSPKVASQTSPGTPRRRVPASASNVRSPMRSAPAKLSGIRVGAMASPSTSTPSSSIANPLRRRSPTSKGVGKSTPRSKRTPLSDITQIVLAREYSGSTSTRMVHIERAPALVPLAAPNRPLSSLSSSRRPSLTADTAAPLLRSSRKQPSPSSRPNSPLAAHRAAILSSMLGSTCGSPSVKFTL</sequence>
<dbReference type="EMBL" id="KZ992551">
    <property type="protein sequence ID" value="RKP08999.1"/>
    <property type="molecule type" value="Genomic_DNA"/>
</dbReference>
<gene>
    <name evidence="2" type="ORF">THASP1DRAFT_23105</name>
</gene>
<accession>A0A4V1IWW7</accession>
<proteinExistence type="predicted"/>
<organism evidence="2 3">
    <name type="scientific">Thamnocephalis sphaerospora</name>
    <dbReference type="NCBI Taxonomy" id="78915"/>
    <lineage>
        <taxon>Eukaryota</taxon>
        <taxon>Fungi</taxon>
        <taxon>Fungi incertae sedis</taxon>
        <taxon>Zoopagomycota</taxon>
        <taxon>Zoopagomycotina</taxon>
        <taxon>Zoopagomycetes</taxon>
        <taxon>Zoopagales</taxon>
        <taxon>Sigmoideomycetaceae</taxon>
        <taxon>Thamnocephalis</taxon>
    </lineage>
</organism>
<feature type="compositionally biased region" description="Low complexity" evidence="1">
    <location>
        <begin position="258"/>
        <end position="267"/>
    </location>
</feature>
<feature type="compositionally biased region" description="Low complexity" evidence="1">
    <location>
        <begin position="351"/>
        <end position="370"/>
    </location>
</feature>
<evidence type="ECO:0000313" key="3">
    <source>
        <dbReference type="Proteomes" id="UP000271241"/>
    </source>
</evidence>
<feature type="region of interest" description="Disordered" evidence="1">
    <location>
        <begin position="31"/>
        <end position="64"/>
    </location>
</feature>
<feature type="region of interest" description="Disordered" evidence="1">
    <location>
        <begin position="331"/>
        <end position="371"/>
    </location>
</feature>
<evidence type="ECO:0000256" key="1">
    <source>
        <dbReference type="SAM" id="MobiDB-lite"/>
    </source>
</evidence>
<feature type="compositionally biased region" description="Low complexity" evidence="1">
    <location>
        <begin position="331"/>
        <end position="344"/>
    </location>
</feature>
<name>A0A4V1IWW7_9FUNG</name>
<dbReference type="AlphaFoldDB" id="A0A4V1IWW7"/>
<keyword evidence="3" id="KW-1185">Reference proteome</keyword>
<dbReference type="Proteomes" id="UP000271241">
    <property type="component" value="Unassembled WGS sequence"/>
</dbReference>
<evidence type="ECO:0000313" key="2">
    <source>
        <dbReference type="EMBL" id="RKP08999.1"/>
    </source>
</evidence>